<dbReference type="InterPro" id="IPR044068">
    <property type="entry name" value="CB"/>
</dbReference>
<evidence type="ECO:0000313" key="9">
    <source>
        <dbReference type="Proteomes" id="UP000268829"/>
    </source>
</evidence>
<reference evidence="8 9" key="1">
    <citation type="submission" date="2018-10" db="EMBL/GenBank/DDBJ databases">
        <title>Phylogenomics of Brevibacillus.</title>
        <authorList>
            <person name="Dunlap C."/>
        </authorList>
    </citation>
    <scope>NUCLEOTIDE SEQUENCE [LARGE SCALE GENOMIC DNA]</scope>
    <source>
        <strain evidence="8 9">DSM 100115</strain>
    </source>
</reference>
<dbReference type="PANTHER" id="PTHR30349:SF41">
    <property type="entry name" value="INTEGRASE_RECOMBINASE PROTEIN MJ0367-RELATED"/>
    <property type="match status" value="1"/>
</dbReference>
<dbReference type="EMBL" id="RHHS01000048">
    <property type="protein sequence ID" value="RNB53462.1"/>
    <property type="molecule type" value="Genomic_DNA"/>
</dbReference>
<accession>A0A3M8AQK6</accession>
<dbReference type="InterPro" id="IPR004107">
    <property type="entry name" value="Integrase_SAM-like_N"/>
</dbReference>
<keyword evidence="4" id="KW-0233">DNA recombination</keyword>
<evidence type="ECO:0000256" key="5">
    <source>
        <dbReference type="PROSITE-ProRule" id="PRU01248"/>
    </source>
</evidence>
<name>A0A3M8AQK6_9BACL</name>
<dbReference type="Gene3D" id="1.10.443.10">
    <property type="entry name" value="Intergrase catalytic core"/>
    <property type="match status" value="1"/>
</dbReference>
<gene>
    <name evidence="8" type="ORF">EDM57_19370</name>
</gene>
<dbReference type="InterPro" id="IPR010998">
    <property type="entry name" value="Integrase_recombinase_N"/>
</dbReference>
<dbReference type="AlphaFoldDB" id="A0A3M8AQK6"/>
<dbReference type="InterPro" id="IPR050090">
    <property type="entry name" value="Tyrosine_recombinase_XerCD"/>
</dbReference>
<evidence type="ECO:0000256" key="4">
    <source>
        <dbReference type="ARBA" id="ARBA00023172"/>
    </source>
</evidence>
<dbReference type="Pfam" id="PF13495">
    <property type="entry name" value="Phage_int_SAM_4"/>
    <property type="match status" value="1"/>
</dbReference>
<evidence type="ECO:0000259" key="6">
    <source>
        <dbReference type="PROSITE" id="PS51898"/>
    </source>
</evidence>
<dbReference type="PROSITE" id="PS51900">
    <property type="entry name" value="CB"/>
    <property type="match status" value="1"/>
</dbReference>
<proteinExistence type="inferred from homology"/>
<dbReference type="PANTHER" id="PTHR30349">
    <property type="entry name" value="PHAGE INTEGRASE-RELATED"/>
    <property type="match status" value="1"/>
</dbReference>
<feature type="domain" description="Tyr recombinase" evidence="6">
    <location>
        <begin position="109"/>
        <end position="299"/>
    </location>
</feature>
<evidence type="ECO:0000256" key="3">
    <source>
        <dbReference type="ARBA" id="ARBA00023125"/>
    </source>
</evidence>
<comment type="caution">
    <text evidence="8">The sequence shown here is derived from an EMBL/GenBank/DDBJ whole genome shotgun (WGS) entry which is preliminary data.</text>
</comment>
<evidence type="ECO:0000256" key="1">
    <source>
        <dbReference type="ARBA" id="ARBA00008857"/>
    </source>
</evidence>
<dbReference type="Gene3D" id="1.10.150.130">
    <property type="match status" value="1"/>
</dbReference>
<feature type="domain" description="Core-binding (CB)" evidence="7">
    <location>
        <begin position="1"/>
        <end position="87"/>
    </location>
</feature>
<organism evidence="8 9">
    <name type="scientific">Brevibacillus gelatini</name>
    <dbReference type="NCBI Taxonomy" id="1655277"/>
    <lineage>
        <taxon>Bacteria</taxon>
        <taxon>Bacillati</taxon>
        <taxon>Bacillota</taxon>
        <taxon>Bacilli</taxon>
        <taxon>Bacillales</taxon>
        <taxon>Paenibacillaceae</taxon>
        <taxon>Brevibacillus</taxon>
    </lineage>
</organism>
<dbReference type="InterPro" id="IPR002104">
    <property type="entry name" value="Integrase_catalytic"/>
</dbReference>
<dbReference type="RefSeq" id="WP_122906341.1">
    <property type="nucleotide sequence ID" value="NZ_RHHS01000048.1"/>
</dbReference>
<dbReference type="GO" id="GO:0015074">
    <property type="term" value="P:DNA integration"/>
    <property type="evidence" value="ECO:0007669"/>
    <property type="project" value="UniProtKB-KW"/>
</dbReference>
<evidence type="ECO:0000313" key="8">
    <source>
        <dbReference type="EMBL" id="RNB53462.1"/>
    </source>
</evidence>
<dbReference type="GO" id="GO:0006310">
    <property type="term" value="P:DNA recombination"/>
    <property type="evidence" value="ECO:0007669"/>
    <property type="project" value="UniProtKB-KW"/>
</dbReference>
<evidence type="ECO:0000256" key="2">
    <source>
        <dbReference type="ARBA" id="ARBA00022908"/>
    </source>
</evidence>
<dbReference type="Pfam" id="PF00589">
    <property type="entry name" value="Phage_integrase"/>
    <property type="match status" value="1"/>
</dbReference>
<comment type="similarity">
    <text evidence="1">Belongs to the 'phage' integrase family.</text>
</comment>
<dbReference type="CDD" id="cd00397">
    <property type="entry name" value="DNA_BRE_C"/>
    <property type="match status" value="1"/>
</dbReference>
<sequence length="306" mass="36165">MLLKFAVQEFLDDREYKNLSKNTIETYRIFLKDFQSFCVSQSIINLHEITSGTIKSYLLMCQKEQGNNATTRNTKLRTLKTFFNYLEQNEVIATGKNPTKKMAYAKEEIKIEVFTDAHISQMLGYLRRVKKRERTFHAYRNYVMIIFLLGSGCRLGETVNLRWNDVDMVNGVITVWGKKREVSSIPITEKLIKELAEYRLYCEKYFGKVGEYVFVTDENKQLSPNSVKCMFKKLKKVFDFKDVRLSCHTFRHTFAHRMCMNGCDVFTLQRMLRHTEIEMTSRYISMWGTALKEQNDKYNPLNHLEV</sequence>
<dbReference type="Proteomes" id="UP000268829">
    <property type="component" value="Unassembled WGS sequence"/>
</dbReference>
<dbReference type="OrthoDB" id="107900at2"/>
<dbReference type="InterPro" id="IPR011010">
    <property type="entry name" value="DNA_brk_join_enz"/>
</dbReference>
<protein>
    <submittedName>
        <fullName evidence="8">Integrase</fullName>
    </submittedName>
</protein>
<dbReference type="SUPFAM" id="SSF56349">
    <property type="entry name" value="DNA breaking-rejoining enzymes"/>
    <property type="match status" value="1"/>
</dbReference>
<dbReference type="InterPro" id="IPR013762">
    <property type="entry name" value="Integrase-like_cat_sf"/>
</dbReference>
<keyword evidence="3 5" id="KW-0238">DNA-binding</keyword>
<dbReference type="PROSITE" id="PS51898">
    <property type="entry name" value="TYR_RECOMBINASE"/>
    <property type="match status" value="1"/>
</dbReference>
<keyword evidence="2" id="KW-0229">DNA integration</keyword>
<keyword evidence="9" id="KW-1185">Reference proteome</keyword>
<dbReference type="GO" id="GO:0003677">
    <property type="term" value="F:DNA binding"/>
    <property type="evidence" value="ECO:0007669"/>
    <property type="project" value="UniProtKB-UniRule"/>
</dbReference>
<evidence type="ECO:0000259" key="7">
    <source>
        <dbReference type="PROSITE" id="PS51900"/>
    </source>
</evidence>